<comment type="pathway">
    <text evidence="1">Purine metabolism; IMP biosynthesis via de novo pathway; N(1)-(5-phospho-D-ribosyl)glycinamide from 5-phospho-alpha-D-ribose 1-diphosphate: step 1/2.</text>
</comment>
<dbReference type="InterPro" id="IPR017932">
    <property type="entry name" value="GATase_2_dom"/>
</dbReference>
<protein>
    <recommendedName>
        <fullName evidence="3">amidophosphoribosyltransferase</fullName>
        <ecNumber evidence="3">2.4.2.14</ecNumber>
    </recommendedName>
</protein>
<dbReference type="EMBL" id="JAACJN010000019">
    <property type="protein sequence ID" value="KAF5389856.1"/>
    <property type="molecule type" value="Genomic_DNA"/>
</dbReference>
<organism evidence="10 11">
    <name type="scientific">Collybiopsis confluens</name>
    <dbReference type="NCBI Taxonomy" id="2823264"/>
    <lineage>
        <taxon>Eukaryota</taxon>
        <taxon>Fungi</taxon>
        <taxon>Dikarya</taxon>
        <taxon>Basidiomycota</taxon>
        <taxon>Agaricomycotina</taxon>
        <taxon>Agaricomycetes</taxon>
        <taxon>Agaricomycetidae</taxon>
        <taxon>Agaricales</taxon>
        <taxon>Marasmiineae</taxon>
        <taxon>Omphalotaceae</taxon>
        <taxon>Collybiopsis</taxon>
    </lineage>
</organism>
<dbReference type="AlphaFoldDB" id="A0A8H5MDN9"/>
<feature type="region of interest" description="Disordered" evidence="8">
    <location>
        <begin position="193"/>
        <end position="230"/>
    </location>
</feature>
<comment type="caution">
    <text evidence="10">The sequence shown here is derived from an EMBL/GenBank/DDBJ whole genome shotgun (WGS) entry which is preliminary data.</text>
</comment>
<evidence type="ECO:0000256" key="5">
    <source>
        <dbReference type="ARBA" id="ARBA00022679"/>
    </source>
</evidence>
<dbReference type="EC" id="2.4.2.14" evidence="3"/>
<keyword evidence="11" id="KW-1185">Reference proteome</keyword>
<dbReference type="UniPathway" id="UPA00074">
    <property type="reaction ID" value="UER00124"/>
</dbReference>
<accession>A0A8H5MDN9</accession>
<keyword evidence="7" id="KW-0315">Glutamine amidotransferase</keyword>
<dbReference type="Gene3D" id="3.60.20.10">
    <property type="entry name" value="Glutamine Phosphoribosylpyrophosphate, subunit 1, domain 1"/>
    <property type="match status" value="1"/>
</dbReference>
<gene>
    <name evidence="10" type="ORF">D9757_003614</name>
</gene>
<dbReference type="InterPro" id="IPR018608">
    <property type="entry name" value="Gti1/Pac2"/>
</dbReference>
<evidence type="ECO:0000256" key="2">
    <source>
        <dbReference type="ARBA" id="ARBA00010138"/>
    </source>
</evidence>
<reference evidence="10 11" key="1">
    <citation type="journal article" date="2020" name="ISME J.">
        <title>Uncovering the hidden diversity of litter-decomposition mechanisms in mushroom-forming fungi.</title>
        <authorList>
            <person name="Floudas D."/>
            <person name="Bentzer J."/>
            <person name="Ahren D."/>
            <person name="Johansson T."/>
            <person name="Persson P."/>
            <person name="Tunlid A."/>
        </authorList>
    </citation>
    <scope>NUCLEOTIDE SEQUENCE [LARGE SCALE GENOMIC DNA]</scope>
    <source>
        <strain evidence="10 11">CBS 406.79</strain>
    </source>
</reference>
<keyword evidence="6" id="KW-0658">Purine biosynthesis</keyword>
<dbReference type="InterPro" id="IPR005854">
    <property type="entry name" value="PurF"/>
</dbReference>
<evidence type="ECO:0000256" key="6">
    <source>
        <dbReference type="ARBA" id="ARBA00022755"/>
    </source>
</evidence>
<dbReference type="GO" id="GO:0004044">
    <property type="term" value="F:amidophosphoribosyltransferase activity"/>
    <property type="evidence" value="ECO:0007669"/>
    <property type="project" value="UniProtKB-EC"/>
</dbReference>
<evidence type="ECO:0000313" key="10">
    <source>
        <dbReference type="EMBL" id="KAF5389856.1"/>
    </source>
</evidence>
<keyword evidence="5" id="KW-0808">Transferase</keyword>
<evidence type="ECO:0000256" key="3">
    <source>
        <dbReference type="ARBA" id="ARBA00011941"/>
    </source>
</evidence>
<comment type="similarity">
    <text evidence="2">In the C-terminal section; belongs to the purine/pyrimidine phosphoribosyltransferase family.</text>
</comment>
<dbReference type="GO" id="GO:0006189">
    <property type="term" value="P:'de novo' IMP biosynthetic process"/>
    <property type="evidence" value="ECO:0007669"/>
    <property type="project" value="UniProtKB-UniPathway"/>
</dbReference>
<dbReference type="Pfam" id="PF09729">
    <property type="entry name" value="Gti1_Pac2"/>
    <property type="match status" value="1"/>
</dbReference>
<evidence type="ECO:0000256" key="7">
    <source>
        <dbReference type="ARBA" id="ARBA00022962"/>
    </source>
</evidence>
<dbReference type="InterPro" id="IPR035584">
    <property type="entry name" value="PurF_N"/>
</dbReference>
<dbReference type="InterPro" id="IPR029055">
    <property type="entry name" value="Ntn_hydrolases_N"/>
</dbReference>
<dbReference type="PANTHER" id="PTHR11907">
    <property type="entry name" value="AMIDOPHOSPHORIBOSYLTRANSFERASE"/>
    <property type="match status" value="1"/>
</dbReference>
<dbReference type="Proteomes" id="UP000518752">
    <property type="component" value="Unassembled WGS sequence"/>
</dbReference>
<dbReference type="PROSITE" id="PS51278">
    <property type="entry name" value="GATASE_TYPE_2"/>
    <property type="match status" value="1"/>
</dbReference>
<feature type="region of interest" description="Disordered" evidence="8">
    <location>
        <begin position="816"/>
        <end position="838"/>
    </location>
</feature>
<dbReference type="InterPro" id="IPR029057">
    <property type="entry name" value="PRTase-like"/>
</dbReference>
<dbReference type="SUPFAM" id="SSF53271">
    <property type="entry name" value="PRTase-like"/>
    <property type="match status" value="1"/>
</dbReference>
<evidence type="ECO:0000256" key="8">
    <source>
        <dbReference type="SAM" id="MobiDB-lite"/>
    </source>
</evidence>
<dbReference type="Gene3D" id="3.40.50.2020">
    <property type="match status" value="1"/>
</dbReference>
<proteinExistence type="inferred from homology"/>
<dbReference type="CDD" id="cd00715">
    <property type="entry name" value="GPATase_N"/>
    <property type="match status" value="1"/>
</dbReference>
<sequence>MRNAFYPMQRPTHPRLHVRDARDAHTVFEAVRHGHLRPAVRRLNEVERSMHVRSGSIFVWEECEDESGLKRWTDGRIWGQSRMREPYLFYDEKLPSDGDSTEQNQRHSNFRFVDGPTRSSPASSALLHQDRSGGNHPGLVKQAYSAYVVLSPNTRPRKWHLTAYFTYSDLPSIPTIDYDPILSRIKVPPGIYHGGKSRSRSDDGSTFDFSNSPSPPVSHVSMHASTHSPTLPSLHSTVGLDALRPRSLYPQSSSGGRISEDHRVIHMLNSRSLDGATQLLIDFSMFMPSFRTMCGILGLLLHDPNIDCAPEICEGLSLLQHRGQDACGIVTCGPKGRFFQCKANGMVRDIFDENSIRKLTGGMGVGHVRYPTAGSFNNAEAQPFYVNSPYGIVFAHVRVNPHISHFKAQSHQQNGNLINTSSLLQFMDATAHRHINTSSDSELLLNIFANNLQQTGKFRINEEDIFAAIGGMMKQVKGAYACVAMLAGFGIIAFRDPNGIRPVGMASRKTETGTDYLFASESVVADASGFSDWDDVKPGEAIIITRSSVTRRQAAKSAAFAPDIFEYVYFARPDSVLDGISVYRSRMAMGDMLAEEVHRVLTKHNISVDVVIPVPDTSRVAALNLAQKLNLLIVKVSSKIDMKKNVRRKLNAMALEFSGRNVLLVDDSIVRGTTSKEIIQMAKDVGAKKVIVASCAPPIRYPNVYGIDMPSRSELVAYGRDDENIAEAIGADLVIFQTLPDLIESVRHLNPNIKRFDCSVFDGDYVTGGVDEGYLSHLETMRADNVRHKVAMMTGDVEHLEGKGGGGAPPLNGASEAVGSSGAMNRDDTVGLHNTWKR</sequence>
<dbReference type="InterPro" id="IPR000836">
    <property type="entry name" value="PRTase_dom"/>
</dbReference>
<dbReference type="NCBIfam" id="TIGR01134">
    <property type="entry name" value="purF"/>
    <property type="match status" value="1"/>
</dbReference>
<dbReference type="OrthoDB" id="191723at2759"/>
<evidence type="ECO:0000256" key="4">
    <source>
        <dbReference type="ARBA" id="ARBA00022676"/>
    </source>
</evidence>
<name>A0A8H5MDN9_9AGAR</name>
<evidence type="ECO:0000259" key="9">
    <source>
        <dbReference type="PROSITE" id="PS51278"/>
    </source>
</evidence>
<keyword evidence="4" id="KW-0328">Glycosyltransferase</keyword>
<evidence type="ECO:0000313" key="11">
    <source>
        <dbReference type="Proteomes" id="UP000518752"/>
    </source>
</evidence>
<dbReference type="Pfam" id="PF00156">
    <property type="entry name" value="Pribosyltran"/>
    <property type="match status" value="1"/>
</dbReference>
<dbReference type="CDD" id="cd06223">
    <property type="entry name" value="PRTases_typeI"/>
    <property type="match status" value="1"/>
</dbReference>
<dbReference type="GO" id="GO:0009113">
    <property type="term" value="P:purine nucleobase biosynthetic process"/>
    <property type="evidence" value="ECO:0007669"/>
    <property type="project" value="InterPro"/>
</dbReference>
<dbReference type="SUPFAM" id="SSF56235">
    <property type="entry name" value="N-terminal nucleophile aminohydrolases (Ntn hydrolases)"/>
    <property type="match status" value="1"/>
</dbReference>
<evidence type="ECO:0000256" key="1">
    <source>
        <dbReference type="ARBA" id="ARBA00005209"/>
    </source>
</evidence>
<feature type="domain" description="Glutamine amidotransferase type-2" evidence="9">
    <location>
        <begin position="294"/>
        <end position="547"/>
    </location>
</feature>